<keyword evidence="2" id="KW-1133">Transmembrane helix</keyword>
<dbReference type="Proteomes" id="UP000007799">
    <property type="component" value="Unassembled WGS sequence"/>
</dbReference>
<feature type="transmembrane region" description="Helical" evidence="2">
    <location>
        <begin position="164"/>
        <end position="189"/>
    </location>
</feature>
<dbReference type="RefSeq" id="XP_004995615.1">
    <property type="nucleotide sequence ID" value="XM_004995558.1"/>
</dbReference>
<proteinExistence type="predicted"/>
<dbReference type="InParanoid" id="F2U5N5"/>
<evidence type="ECO:0000256" key="1">
    <source>
        <dbReference type="SAM" id="MobiDB-lite"/>
    </source>
</evidence>
<evidence type="ECO:0000256" key="2">
    <source>
        <dbReference type="SAM" id="Phobius"/>
    </source>
</evidence>
<gene>
    <name evidence="3" type="ORF">PTSG_03882</name>
</gene>
<organism evidence="4">
    <name type="scientific">Salpingoeca rosetta (strain ATCC 50818 / BSB-021)</name>
    <dbReference type="NCBI Taxonomy" id="946362"/>
    <lineage>
        <taxon>Eukaryota</taxon>
        <taxon>Choanoflagellata</taxon>
        <taxon>Craspedida</taxon>
        <taxon>Salpingoecidae</taxon>
        <taxon>Salpingoeca</taxon>
    </lineage>
</organism>
<feature type="region of interest" description="Disordered" evidence="1">
    <location>
        <begin position="113"/>
        <end position="152"/>
    </location>
</feature>
<dbReference type="AlphaFoldDB" id="F2U5N5"/>
<reference evidence="3" key="1">
    <citation type="submission" date="2009-08" db="EMBL/GenBank/DDBJ databases">
        <title>Annotation of Salpingoeca rosetta.</title>
        <authorList>
            <consortium name="The Broad Institute Genome Sequencing Platform"/>
            <person name="Russ C."/>
            <person name="Cuomo C."/>
            <person name="Burger G."/>
            <person name="Gray M.W."/>
            <person name="Holland P.W.H."/>
            <person name="King N."/>
            <person name="Lang F.B.F."/>
            <person name="Roger A.J."/>
            <person name="Ruiz-Trillo I."/>
            <person name="Young S.K."/>
            <person name="Zeng Q."/>
            <person name="Gargeya S."/>
            <person name="Alvarado L."/>
            <person name="Berlin A."/>
            <person name="Chapman S.B."/>
            <person name="Chen Z."/>
            <person name="Freedman E."/>
            <person name="Gellesch M."/>
            <person name="Goldberg J."/>
            <person name="Griggs A."/>
            <person name="Gujja S."/>
            <person name="Heilman E."/>
            <person name="Heiman D."/>
            <person name="Howarth C."/>
            <person name="Mehta T."/>
            <person name="Neiman D."/>
            <person name="Pearson M."/>
            <person name="Roberts A."/>
            <person name="Saif S."/>
            <person name="Shea T."/>
            <person name="Shenoy N."/>
            <person name="Sisk P."/>
            <person name="Stolte C."/>
            <person name="Sykes S."/>
            <person name="White J."/>
            <person name="Yandava C."/>
            <person name="Haas B."/>
            <person name="Nusbaum C."/>
            <person name="Birren B."/>
        </authorList>
    </citation>
    <scope>NUCLEOTIDE SEQUENCE [LARGE SCALE GENOMIC DNA]</scope>
    <source>
        <strain evidence="3">ATCC 50818</strain>
    </source>
</reference>
<keyword evidence="4" id="KW-1185">Reference proteome</keyword>
<name>F2U5N5_SALR5</name>
<feature type="region of interest" description="Disordered" evidence="1">
    <location>
        <begin position="59"/>
        <end position="83"/>
    </location>
</feature>
<keyword evidence="2" id="KW-0472">Membrane</keyword>
<sequence length="196" mass="21694">MGGAAVGTHVHGHGGHIQQQRRSYAQGHIRRGQGSRHERPISIIIHLSHFSLLFRSSTSAWRLPSPPSPSTAQPTSHSGRHQLQSVMRQTLHMSVALTMSVEGAHEAVEPTTMTMTSDEGHASRLHPTDQASSRASEQRTRRGKGPFVFPVSTTSSNSNNRCMAAFWMSWLLPSLVHLLLLIVFVVIGYQQQRLRP</sequence>
<feature type="region of interest" description="Disordered" evidence="1">
    <location>
        <begin position="1"/>
        <end position="36"/>
    </location>
</feature>
<accession>F2U5N5</accession>
<keyword evidence="2" id="KW-0812">Transmembrane</keyword>
<evidence type="ECO:0000313" key="3">
    <source>
        <dbReference type="EMBL" id="EGD83251.1"/>
    </source>
</evidence>
<evidence type="ECO:0000313" key="4">
    <source>
        <dbReference type="Proteomes" id="UP000007799"/>
    </source>
</evidence>
<dbReference type="KEGG" id="sre:PTSG_03882"/>
<protein>
    <submittedName>
        <fullName evidence="3">Uncharacterized protein</fullName>
    </submittedName>
</protein>
<dbReference type="GeneID" id="16076196"/>
<dbReference type="EMBL" id="GL832962">
    <property type="protein sequence ID" value="EGD83251.1"/>
    <property type="molecule type" value="Genomic_DNA"/>
</dbReference>